<feature type="compositionally biased region" description="Low complexity" evidence="1">
    <location>
        <begin position="743"/>
        <end position="758"/>
    </location>
</feature>
<feature type="compositionally biased region" description="Low complexity" evidence="1">
    <location>
        <begin position="526"/>
        <end position="544"/>
    </location>
</feature>
<evidence type="ECO:0000313" key="3">
    <source>
        <dbReference type="Proteomes" id="UP001107558"/>
    </source>
</evidence>
<feature type="region of interest" description="Disordered" evidence="1">
    <location>
        <begin position="743"/>
        <end position="800"/>
    </location>
</feature>
<feature type="region of interest" description="Disordered" evidence="1">
    <location>
        <begin position="634"/>
        <end position="682"/>
    </location>
</feature>
<feature type="compositionally biased region" description="Polar residues" evidence="1">
    <location>
        <begin position="182"/>
        <end position="198"/>
    </location>
</feature>
<accession>A0A9J6C168</accession>
<gene>
    <name evidence="2" type="ORF">PVAND_005665</name>
</gene>
<feature type="compositionally biased region" description="Low complexity" evidence="1">
    <location>
        <begin position="447"/>
        <end position="458"/>
    </location>
</feature>
<feature type="compositionally biased region" description="Low complexity" evidence="1">
    <location>
        <begin position="13"/>
        <end position="25"/>
    </location>
</feature>
<evidence type="ECO:0000313" key="2">
    <source>
        <dbReference type="EMBL" id="KAG5675791.1"/>
    </source>
</evidence>
<dbReference type="Proteomes" id="UP001107558">
    <property type="component" value="Chromosome 2"/>
</dbReference>
<organism evidence="2 3">
    <name type="scientific">Polypedilum vanderplanki</name>
    <name type="common">Sleeping chironomid midge</name>
    <dbReference type="NCBI Taxonomy" id="319348"/>
    <lineage>
        <taxon>Eukaryota</taxon>
        <taxon>Metazoa</taxon>
        <taxon>Ecdysozoa</taxon>
        <taxon>Arthropoda</taxon>
        <taxon>Hexapoda</taxon>
        <taxon>Insecta</taxon>
        <taxon>Pterygota</taxon>
        <taxon>Neoptera</taxon>
        <taxon>Endopterygota</taxon>
        <taxon>Diptera</taxon>
        <taxon>Nematocera</taxon>
        <taxon>Chironomoidea</taxon>
        <taxon>Chironomidae</taxon>
        <taxon>Chironominae</taxon>
        <taxon>Polypedilum</taxon>
        <taxon>Polypedilum</taxon>
    </lineage>
</organism>
<proteinExistence type="predicted"/>
<protein>
    <submittedName>
        <fullName evidence="2">Uncharacterized protein</fullName>
    </submittedName>
</protein>
<reference evidence="2" key="1">
    <citation type="submission" date="2021-03" db="EMBL/GenBank/DDBJ databases">
        <title>Chromosome level genome of the anhydrobiotic midge Polypedilum vanderplanki.</title>
        <authorList>
            <person name="Yoshida Y."/>
            <person name="Kikawada T."/>
            <person name="Gusev O."/>
        </authorList>
    </citation>
    <scope>NUCLEOTIDE SEQUENCE</scope>
    <source>
        <strain evidence="2">NIAS01</strain>
        <tissue evidence="2">Whole body or cell culture</tissue>
    </source>
</reference>
<feature type="region of interest" description="Disordered" evidence="1">
    <location>
        <begin position="447"/>
        <end position="481"/>
    </location>
</feature>
<dbReference type="EMBL" id="JADBJN010000002">
    <property type="protein sequence ID" value="KAG5675791.1"/>
    <property type="molecule type" value="Genomic_DNA"/>
</dbReference>
<feature type="region of interest" description="Disordered" evidence="1">
    <location>
        <begin position="170"/>
        <end position="207"/>
    </location>
</feature>
<feature type="compositionally biased region" description="Low complexity" evidence="1">
    <location>
        <begin position="32"/>
        <end position="43"/>
    </location>
</feature>
<sequence>MRGFSSRIPMPGSSSTQSSTPTQSQNNQKFVTPKTKLAPTKLTRPTDIPLSNFVRPAIVTQKITQITKSSLSNLTSRILTRQFSANNEQQQKSTEMSSQSKELQEMQNKTHDVHENDQMLIDETIDLVGSDDNVNRYASKESIQNHLQQQSIINPPPNATFDINRRDGTFIKSPTRGPSAIGSVNSLPDTKETPTNSAKRAVSKSRDSLNSIQVSNQTRVIHLRKSGNDFDGSSLSLTKSPDWGSEDMLIDSPIDMNGCVFNSTLITEERLVEVTAMRPFFNNDTFINATQLLCMTPVDKSNNNKPQAMEVDECDATITNVPMRINDNTQVDPQKRYSFGLDITECTLDCSIELCDISMSSTMLKTSPVEKQGSFDVDESLGILTPDQMKEFLDSTNTNHTNNLELPLIPGHKLSLQCRIDQTPSPEELPLDPVGVKMEEIIQQPIQQQISTSVSSHQEISVSQAESDPKTDMTKSATSKVSNSIITSITSITSLDTGYIGDGENSRPASRGAADQSPSKVPRNEQPPNWNQVAQPQQQAAAAVHRQRQDPMTDSDFFTESDADDIFHQRENQRRAQVIDGQLYGPMLQGANVIFQQQPQESDSCMESSGVFTDVENRGDDELLNRLAENAQHHANDMSPDLSSDTITSSGTACSQKKLHTTTPSPTQQHHHNHHSIDRPREFINETSSSICSMMMDECAAINETNVGETINLISDASLGSTKLCVEDAEVNVCDTNNRNNISSSSKKTVTSVSAKKTIGSSRKTHKNETNFGLKKHEMSSRGSSTIKTNDKTQSSAKKNLNGKWEPVMNKIAENKNVKKNFDNVKSKVTCGAVKRTITTGSLKTPPSDDHSIVSTESTGAIAKRNAGVKDSSSSGNKRGRAFSKDSQESSQSDLSLNGASTASPKIIKSSATREYKI</sequence>
<feature type="compositionally biased region" description="Polar residues" evidence="1">
    <location>
        <begin position="781"/>
        <end position="799"/>
    </location>
</feature>
<feature type="region of interest" description="Disordered" evidence="1">
    <location>
        <begin position="839"/>
        <end position="918"/>
    </location>
</feature>
<keyword evidence="3" id="KW-1185">Reference proteome</keyword>
<feature type="region of interest" description="Disordered" evidence="1">
    <location>
        <begin position="83"/>
        <end position="107"/>
    </location>
</feature>
<name>A0A9J6C168_POLVA</name>
<dbReference type="OrthoDB" id="10038993at2759"/>
<evidence type="ECO:0000256" key="1">
    <source>
        <dbReference type="SAM" id="MobiDB-lite"/>
    </source>
</evidence>
<dbReference type="AlphaFoldDB" id="A0A9J6C168"/>
<feature type="region of interest" description="Disordered" evidence="1">
    <location>
        <begin position="495"/>
        <end position="559"/>
    </location>
</feature>
<feature type="region of interest" description="Disordered" evidence="1">
    <location>
        <begin position="1"/>
        <end position="43"/>
    </location>
</feature>
<feature type="compositionally biased region" description="Polar residues" evidence="1">
    <location>
        <begin position="641"/>
        <end position="655"/>
    </location>
</feature>
<feature type="compositionally biased region" description="Polar residues" evidence="1">
    <location>
        <begin position="83"/>
        <end position="101"/>
    </location>
</feature>
<comment type="caution">
    <text evidence="2">The sequence shown here is derived from an EMBL/GenBank/DDBJ whole genome shotgun (WGS) entry which is preliminary data.</text>
</comment>